<dbReference type="EMBL" id="CAEZZT010000077">
    <property type="protein sequence ID" value="CAB4782010.1"/>
    <property type="molecule type" value="Genomic_DNA"/>
</dbReference>
<gene>
    <name evidence="2" type="ORF">UFOPK2918_01006</name>
</gene>
<protein>
    <submittedName>
        <fullName evidence="2">Unannotated protein</fullName>
    </submittedName>
</protein>
<dbReference type="GO" id="GO:0016491">
    <property type="term" value="F:oxidoreductase activity"/>
    <property type="evidence" value="ECO:0007669"/>
    <property type="project" value="InterPro"/>
</dbReference>
<feature type="domain" description="Amine oxidase" evidence="1">
    <location>
        <begin position="14"/>
        <end position="90"/>
    </location>
</feature>
<organism evidence="2">
    <name type="scientific">freshwater metagenome</name>
    <dbReference type="NCBI Taxonomy" id="449393"/>
    <lineage>
        <taxon>unclassified sequences</taxon>
        <taxon>metagenomes</taxon>
        <taxon>ecological metagenomes</taxon>
    </lineage>
</organism>
<dbReference type="SUPFAM" id="SSF51905">
    <property type="entry name" value="FAD/NAD(P)-binding domain"/>
    <property type="match status" value="1"/>
</dbReference>
<name>A0A6J6WC55_9ZZZZ</name>
<evidence type="ECO:0000313" key="2">
    <source>
        <dbReference type="EMBL" id="CAB4782010.1"/>
    </source>
</evidence>
<dbReference type="InterPro" id="IPR036188">
    <property type="entry name" value="FAD/NAD-bd_sf"/>
</dbReference>
<dbReference type="Pfam" id="PF01593">
    <property type="entry name" value="Amino_oxidase"/>
    <property type="match status" value="1"/>
</dbReference>
<reference evidence="2" key="1">
    <citation type="submission" date="2020-05" db="EMBL/GenBank/DDBJ databases">
        <authorList>
            <person name="Chiriac C."/>
            <person name="Salcher M."/>
            <person name="Ghai R."/>
            <person name="Kavagutti S V."/>
        </authorList>
    </citation>
    <scope>NUCLEOTIDE SEQUENCE</scope>
</reference>
<dbReference type="AlphaFoldDB" id="A0A6J6WC55"/>
<evidence type="ECO:0000259" key="1">
    <source>
        <dbReference type="Pfam" id="PF01593"/>
    </source>
</evidence>
<sequence length="95" mass="10155">MIKTIEARGYEGFGDSIETEVVTTPLDWKNQGMEMGAPFASAHTFFQTGPFRPRNMAQGIENVVFAGSGTQPGVGVPMVLISGRLAAERIVGPVK</sequence>
<dbReference type="InterPro" id="IPR002937">
    <property type="entry name" value="Amino_oxidase"/>
</dbReference>
<dbReference type="PANTHER" id="PTHR43734:SF1">
    <property type="entry name" value="PHYTOENE DESATURASE"/>
    <property type="match status" value="1"/>
</dbReference>
<dbReference type="PANTHER" id="PTHR43734">
    <property type="entry name" value="PHYTOENE DESATURASE"/>
    <property type="match status" value="1"/>
</dbReference>
<proteinExistence type="predicted"/>
<accession>A0A6J6WC55</accession>